<comment type="caution">
    <text evidence="1">The sequence shown here is derived from an EMBL/GenBank/DDBJ whole genome shotgun (WGS) entry which is preliminary data.</text>
</comment>
<proteinExistence type="predicted"/>
<dbReference type="RefSeq" id="WP_330482657.1">
    <property type="nucleotide sequence ID" value="NZ_JAZBJZ010000015.1"/>
</dbReference>
<protein>
    <submittedName>
        <fullName evidence="1">Uncharacterized protein</fullName>
    </submittedName>
</protein>
<reference evidence="1" key="1">
    <citation type="submission" date="2024-01" db="EMBL/GenBank/DDBJ databases">
        <title>Bank of Algae and Cyanobacteria of the Azores (BACA) strain genomes.</title>
        <authorList>
            <person name="Luz R."/>
            <person name="Cordeiro R."/>
            <person name="Fonseca A."/>
            <person name="Goncalves V."/>
        </authorList>
    </citation>
    <scope>NUCLEOTIDE SEQUENCE</scope>
    <source>
        <strain evidence="1">BACA0141</strain>
    </source>
</reference>
<accession>A0AAW9PYC9</accession>
<evidence type="ECO:0000313" key="1">
    <source>
        <dbReference type="EMBL" id="MEE3716230.1"/>
    </source>
</evidence>
<keyword evidence="2" id="KW-1185">Reference proteome</keyword>
<dbReference type="EMBL" id="JAZBJZ010000015">
    <property type="protein sequence ID" value="MEE3716230.1"/>
    <property type="molecule type" value="Genomic_DNA"/>
</dbReference>
<dbReference type="Proteomes" id="UP001333818">
    <property type="component" value="Unassembled WGS sequence"/>
</dbReference>
<evidence type="ECO:0000313" key="2">
    <source>
        <dbReference type="Proteomes" id="UP001333818"/>
    </source>
</evidence>
<dbReference type="AlphaFoldDB" id="A0AAW9PYC9"/>
<organism evidence="1 2">
    <name type="scientific">Tumidithrix elongata BACA0141</name>
    <dbReference type="NCBI Taxonomy" id="2716417"/>
    <lineage>
        <taxon>Bacteria</taxon>
        <taxon>Bacillati</taxon>
        <taxon>Cyanobacteriota</taxon>
        <taxon>Cyanophyceae</taxon>
        <taxon>Pseudanabaenales</taxon>
        <taxon>Pseudanabaenaceae</taxon>
        <taxon>Tumidithrix</taxon>
        <taxon>Tumidithrix elongata</taxon>
    </lineage>
</organism>
<gene>
    <name evidence="1" type="ORF">V2H45_05675</name>
</gene>
<name>A0AAW9PYC9_9CYAN</name>
<sequence>MTAFPIAWDDKRADTKSIGKRITRLFLSFPIILSAFCGSLPLCAQTKDASLPPASDTPEEVLRAEIYTEARSPIDGKVLTAAEYIELSEELSSLDRVPPDAFVSPAVRRLIGMLRLRKFLRQVIPFFP</sequence>